<dbReference type="GO" id="GO:0003677">
    <property type="term" value="F:DNA binding"/>
    <property type="evidence" value="ECO:0007669"/>
    <property type="project" value="UniProtKB-KW"/>
</dbReference>
<name>A0A918LE19_9PSEU</name>
<organism evidence="5 6">
    <name type="scientific">Actinokineospora fastidiosa</name>
    <dbReference type="NCBI Taxonomy" id="1816"/>
    <lineage>
        <taxon>Bacteria</taxon>
        <taxon>Bacillati</taxon>
        <taxon>Actinomycetota</taxon>
        <taxon>Actinomycetes</taxon>
        <taxon>Pseudonocardiales</taxon>
        <taxon>Pseudonocardiaceae</taxon>
        <taxon>Actinokineospora</taxon>
    </lineage>
</organism>
<evidence type="ECO:0000313" key="6">
    <source>
        <dbReference type="Proteomes" id="UP000660680"/>
    </source>
</evidence>
<dbReference type="GO" id="GO:0003700">
    <property type="term" value="F:DNA-binding transcription factor activity"/>
    <property type="evidence" value="ECO:0007669"/>
    <property type="project" value="InterPro"/>
</dbReference>
<dbReference type="InterPro" id="IPR000524">
    <property type="entry name" value="Tscrpt_reg_HTH_GntR"/>
</dbReference>
<dbReference type="SMART" id="SM00866">
    <property type="entry name" value="UTRA"/>
    <property type="match status" value="1"/>
</dbReference>
<evidence type="ECO:0000259" key="4">
    <source>
        <dbReference type="PROSITE" id="PS50949"/>
    </source>
</evidence>
<dbReference type="GO" id="GO:0045892">
    <property type="term" value="P:negative regulation of DNA-templated transcription"/>
    <property type="evidence" value="ECO:0007669"/>
    <property type="project" value="TreeGrafter"/>
</dbReference>
<dbReference type="EMBL" id="BMRB01000002">
    <property type="protein sequence ID" value="GGS33921.1"/>
    <property type="molecule type" value="Genomic_DNA"/>
</dbReference>
<sequence length="253" mass="27227">MGATPLRRDSGEPLWAQLLADLRGRLADGEFAEGFPGELSIAEQYQVSRHTVRQALARLRGEGTVTAARGRAPRLLPSPGIEQSLGTLYSLFAAVEATGVPQRSVVHVLDTRADGVVAARLGLEESTPLVYLERLRLAGDEPLAVDRAWLPADLAAPLLDVDFTRTALYEQYAALCGVHLTGGQEHIRAVIPTPGERALLDIDGEVAALAIDRLGCAGGRPVEWRHTVVRGDMFSVTADLPAATGYRLRPRRA</sequence>
<dbReference type="InterPro" id="IPR028978">
    <property type="entry name" value="Chorismate_lyase_/UTRA_dom_sf"/>
</dbReference>
<dbReference type="Proteomes" id="UP000660680">
    <property type="component" value="Unassembled WGS sequence"/>
</dbReference>
<dbReference type="RefSeq" id="WP_189211036.1">
    <property type="nucleotide sequence ID" value="NZ_BMRB01000002.1"/>
</dbReference>
<keyword evidence="1" id="KW-0805">Transcription regulation</keyword>
<dbReference type="InterPro" id="IPR036390">
    <property type="entry name" value="WH_DNA-bd_sf"/>
</dbReference>
<keyword evidence="6" id="KW-1185">Reference proteome</keyword>
<dbReference type="PRINTS" id="PR00035">
    <property type="entry name" value="HTHGNTR"/>
</dbReference>
<evidence type="ECO:0000256" key="3">
    <source>
        <dbReference type="ARBA" id="ARBA00023163"/>
    </source>
</evidence>
<dbReference type="Gene3D" id="1.10.10.10">
    <property type="entry name" value="Winged helix-like DNA-binding domain superfamily/Winged helix DNA-binding domain"/>
    <property type="match status" value="1"/>
</dbReference>
<reference evidence="5" key="2">
    <citation type="submission" date="2020-09" db="EMBL/GenBank/DDBJ databases">
        <authorList>
            <person name="Sun Q."/>
            <person name="Ohkuma M."/>
        </authorList>
    </citation>
    <scope>NUCLEOTIDE SEQUENCE</scope>
    <source>
        <strain evidence="5">JCM 3276</strain>
    </source>
</reference>
<dbReference type="InterPro" id="IPR050679">
    <property type="entry name" value="Bact_HTH_transcr_reg"/>
</dbReference>
<keyword evidence="2" id="KW-0238">DNA-binding</keyword>
<protein>
    <submittedName>
        <fullName evidence="5">GntR family transcriptional regulator</fullName>
    </submittedName>
</protein>
<dbReference type="AlphaFoldDB" id="A0A918LE19"/>
<dbReference type="PROSITE" id="PS50949">
    <property type="entry name" value="HTH_GNTR"/>
    <property type="match status" value="1"/>
</dbReference>
<proteinExistence type="predicted"/>
<dbReference type="PANTHER" id="PTHR44846">
    <property type="entry name" value="MANNOSYL-D-GLYCERATE TRANSPORT/METABOLISM SYSTEM REPRESSOR MNGR-RELATED"/>
    <property type="match status" value="1"/>
</dbReference>
<dbReference type="Pfam" id="PF00392">
    <property type="entry name" value="GntR"/>
    <property type="match status" value="1"/>
</dbReference>
<dbReference type="PANTHER" id="PTHR44846:SF17">
    <property type="entry name" value="GNTR-FAMILY TRANSCRIPTIONAL REGULATOR"/>
    <property type="match status" value="1"/>
</dbReference>
<dbReference type="SUPFAM" id="SSF64288">
    <property type="entry name" value="Chorismate lyase-like"/>
    <property type="match status" value="1"/>
</dbReference>
<dbReference type="SMART" id="SM00345">
    <property type="entry name" value="HTH_GNTR"/>
    <property type="match status" value="1"/>
</dbReference>
<evidence type="ECO:0000256" key="1">
    <source>
        <dbReference type="ARBA" id="ARBA00023015"/>
    </source>
</evidence>
<evidence type="ECO:0000313" key="5">
    <source>
        <dbReference type="EMBL" id="GGS33921.1"/>
    </source>
</evidence>
<dbReference type="Gene3D" id="3.40.1410.10">
    <property type="entry name" value="Chorismate lyase-like"/>
    <property type="match status" value="1"/>
</dbReference>
<dbReference type="InterPro" id="IPR011663">
    <property type="entry name" value="UTRA"/>
</dbReference>
<reference evidence="5" key="1">
    <citation type="journal article" date="2014" name="Int. J. Syst. Evol. Microbiol.">
        <title>Complete genome sequence of Corynebacterium casei LMG S-19264T (=DSM 44701T), isolated from a smear-ripened cheese.</title>
        <authorList>
            <consortium name="US DOE Joint Genome Institute (JGI-PGF)"/>
            <person name="Walter F."/>
            <person name="Albersmeier A."/>
            <person name="Kalinowski J."/>
            <person name="Ruckert C."/>
        </authorList>
    </citation>
    <scope>NUCLEOTIDE SEQUENCE</scope>
    <source>
        <strain evidence="5">JCM 3276</strain>
    </source>
</reference>
<evidence type="ECO:0000256" key="2">
    <source>
        <dbReference type="ARBA" id="ARBA00023125"/>
    </source>
</evidence>
<keyword evidence="3" id="KW-0804">Transcription</keyword>
<dbReference type="CDD" id="cd07377">
    <property type="entry name" value="WHTH_GntR"/>
    <property type="match status" value="1"/>
</dbReference>
<accession>A0A918LE19</accession>
<feature type="domain" description="HTH gntR-type" evidence="4">
    <location>
        <begin position="12"/>
        <end position="78"/>
    </location>
</feature>
<dbReference type="InterPro" id="IPR036388">
    <property type="entry name" value="WH-like_DNA-bd_sf"/>
</dbReference>
<comment type="caution">
    <text evidence="5">The sequence shown here is derived from an EMBL/GenBank/DDBJ whole genome shotgun (WGS) entry which is preliminary data.</text>
</comment>
<dbReference type="Pfam" id="PF07702">
    <property type="entry name" value="UTRA"/>
    <property type="match status" value="1"/>
</dbReference>
<dbReference type="SUPFAM" id="SSF46785">
    <property type="entry name" value="Winged helix' DNA-binding domain"/>
    <property type="match status" value="1"/>
</dbReference>
<gene>
    <name evidence="5" type="ORF">GCM10010171_30300</name>
</gene>